<name>A0A815CP98_ADIRI</name>
<dbReference type="Proteomes" id="UP000663828">
    <property type="component" value="Unassembled WGS sequence"/>
</dbReference>
<dbReference type="EMBL" id="CAJNOR010002392">
    <property type="protein sequence ID" value="CAF1287844.1"/>
    <property type="molecule type" value="Genomic_DNA"/>
</dbReference>
<evidence type="ECO:0000256" key="1">
    <source>
        <dbReference type="SAM" id="MobiDB-lite"/>
    </source>
</evidence>
<evidence type="ECO:0000313" key="2">
    <source>
        <dbReference type="EMBL" id="CAF1287844.1"/>
    </source>
</evidence>
<evidence type="ECO:0000313" key="3">
    <source>
        <dbReference type="Proteomes" id="UP000663828"/>
    </source>
</evidence>
<feature type="region of interest" description="Disordered" evidence="1">
    <location>
        <begin position="347"/>
        <end position="396"/>
    </location>
</feature>
<reference evidence="2" key="1">
    <citation type="submission" date="2021-02" db="EMBL/GenBank/DDBJ databases">
        <authorList>
            <person name="Nowell W R."/>
        </authorList>
    </citation>
    <scope>NUCLEOTIDE SEQUENCE</scope>
</reference>
<feature type="compositionally biased region" description="Acidic residues" evidence="1">
    <location>
        <begin position="383"/>
        <end position="396"/>
    </location>
</feature>
<sequence>MATAHQSRSVHVHNTKDERCTTTPVPHYNYETYYKHQEKQPAHTNALLQYLSDTELRHRNDNLYENRKYSSGIDCLLSILSRYIKMNPNFEHLNRVYEPNLTMIEKQRYKRCLEQQQQKLHRTVKKFDFQTADGYNSHYFLTGARYNRFDTVDSKILHKYGTFVNRNNPEQVDIKPSHFKKFREILQAQRRSSTGEIARRDAGYDSTEDGKQEDLDALTTRYEGGGAIRPSNMVPMYGRRHKLPKIKDPARYVDVGSQMPEKKRGRRSVDRAMSSSSIHRTNRHRRQSQHQQQQQQSQQSPAQQSSVSYVANKISFSLVNEPNTSVITTSHKQNDDEYELITTQDSDRHYHHHPHPPPHPPSHHQHHQPQERYVSPEPIDNVGTDDNEDEDADDPVLIEQLQQRADDIVSNVLAFAMEHILTTSEE</sequence>
<feature type="region of interest" description="Disordered" evidence="1">
    <location>
        <begin position="1"/>
        <end position="22"/>
    </location>
</feature>
<dbReference type="AlphaFoldDB" id="A0A815CP98"/>
<gene>
    <name evidence="2" type="ORF">XAT740_LOCUS28171</name>
</gene>
<comment type="caution">
    <text evidence="2">The sequence shown here is derived from an EMBL/GenBank/DDBJ whole genome shotgun (WGS) entry which is preliminary data.</text>
</comment>
<proteinExistence type="predicted"/>
<accession>A0A815CP98</accession>
<feature type="compositionally biased region" description="Low complexity" evidence="1">
    <location>
        <begin position="289"/>
        <end position="307"/>
    </location>
</feature>
<protein>
    <submittedName>
        <fullName evidence="2">Uncharacterized protein</fullName>
    </submittedName>
</protein>
<feature type="compositionally biased region" description="Basic and acidic residues" evidence="1">
    <location>
        <begin position="197"/>
        <end position="214"/>
    </location>
</feature>
<feature type="region of interest" description="Disordered" evidence="1">
    <location>
        <begin position="190"/>
        <end position="307"/>
    </location>
</feature>
<keyword evidence="3" id="KW-1185">Reference proteome</keyword>
<feature type="compositionally biased region" description="Basic residues" evidence="1">
    <location>
        <begin position="349"/>
        <end position="367"/>
    </location>
</feature>
<organism evidence="2 3">
    <name type="scientific">Adineta ricciae</name>
    <name type="common">Rotifer</name>
    <dbReference type="NCBI Taxonomy" id="249248"/>
    <lineage>
        <taxon>Eukaryota</taxon>
        <taxon>Metazoa</taxon>
        <taxon>Spiralia</taxon>
        <taxon>Gnathifera</taxon>
        <taxon>Rotifera</taxon>
        <taxon>Eurotatoria</taxon>
        <taxon>Bdelloidea</taxon>
        <taxon>Adinetida</taxon>
        <taxon>Adinetidae</taxon>
        <taxon>Adineta</taxon>
    </lineage>
</organism>